<reference evidence="2" key="1">
    <citation type="journal article" date="2003" name="Proc. Natl. Acad. Sci. U.S.A.">
        <title>Proteorhodopsin genes are distributed among divergent marine bacterial taxa.</title>
        <authorList>
            <person name="De La Torre J.R."/>
            <person name="Christianson L.M."/>
            <person name="Beja O."/>
            <person name="Suzuki M.T."/>
            <person name="Karl D.M."/>
            <person name="Heidelberg J."/>
            <person name="DeLong E.F."/>
        </authorList>
    </citation>
    <scope>NUCLEOTIDE SEQUENCE</scope>
</reference>
<sequence>MEKIMKKLFTVLTLFVAVAISAGHHEMGHADHEHMGNSADWQIEAYSSAAPAFIGNSATIIGTSGKVLRSGSNGWTCQSGNPRPIPENGWKDAHEAMAVCHDDEGMKWMMGYMSGTKPNMERDSYMWMLNGDMGEDNTTAGVFNKKDSAPGQWIESGPHLMLMPKDPSSLDNFSTDFTTGAPYVMFAGTDYAHLMIPVEGYYKYQPESAPK</sequence>
<organism evidence="2">
    <name type="scientific">uncultured marine proteobacterium ANT32C12</name>
    <dbReference type="NCBI Taxonomy" id="248048"/>
    <lineage>
        <taxon>Bacteria</taxon>
        <taxon>Pseudomonadati</taxon>
        <taxon>Pseudomonadota</taxon>
        <taxon>environmental samples</taxon>
    </lineage>
</organism>
<dbReference type="EMBL" id="AY372453">
    <property type="protein sequence ID" value="AAR05222.1"/>
    <property type="molecule type" value="Genomic_DNA"/>
</dbReference>
<gene>
    <name evidence="2" type="ORF">ANT32C12.08</name>
</gene>
<evidence type="ECO:0000256" key="1">
    <source>
        <dbReference type="SAM" id="SignalP"/>
    </source>
</evidence>
<reference evidence="2" key="2">
    <citation type="submission" date="2003-08" db="EMBL/GenBank/DDBJ databases">
        <authorList>
            <person name="de la Torre J.R."/>
            <person name="Christianson L.M."/>
            <person name="Beja O."/>
            <person name="Suzuki M.T."/>
            <person name="Karl D.M."/>
            <person name="Heidelberg J.F."/>
            <person name="DeLong E.F."/>
        </authorList>
    </citation>
    <scope>NUCLEOTIDE SEQUENCE</scope>
</reference>
<evidence type="ECO:0000313" key="2">
    <source>
        <dbReference type="EMBL" id="AAR05222.1"/>
    </source>
</evidence>
<keyword evidence="1" id="KW-0732">Signal</keyword>
<dbReference type="AlphaFoldDB" id="Q6UD18"/>
<proteinExistence type="predicted"/>
<name>Q6UD18_9PROT</name>
<accession>Q6UD18</accession>
<feature type="chain" id="PRO_5004281518" evidence="1">
    <location>
        <begin position="23"/>
        <end position="211"/>
    </location>
</feature>
<protein>
    <submittedName>
        <fullName evidence="2">Uncharacterized protein</fullName>
    </submittedName>
</protein>
<feature type="signal peptide" evidence="1">
    <location>
        <begin position="1"/>
        <end position="22"/>
    </location>
</feature>